<evidence type="ECO:0000259" key="2">
    <source>
        <dbReference type="Pfam" id="PF00496"/>
    </source>
</evidence>
<dbReference type="Proteomes" id="UP000314616">
    <property type="component" value="Chromosome"/>
</dbReference>
<dbReference type="GO" id="GO:0042597">
    <property type="term" value="C:periplasmic space"/>
    <property type="evidence" value="ECO:0007669"/>
    <property type="project" value="UniProtKB-ARBA"/>
</dbReference>
<dbReference type="PANTHER" id="PTHR30290:SF83">
    <property type="entry name" value="ABC TRANSPORTER SUBSTRATE-BINDING PROTEIN"/>
    <property type="match status" value="1"/>
</dbReference>
<dbReference type="GO" id="GO:0015833">
    <property type="term" value="P:peptide transport"/>
    <property type="evidence" value="ECO:0007669"/>
    <property type="project" value="TreeGrafter"/>
</dbReference>
<sequence length="531" mass="57261">MSMTTLRNLGHHRFRTSGRPLRATAVAAVVALALAACGTGGADEPGESSSAGADASLRIVMANPPKEGTLDTCNGDNNQLLQENITEPLVRVNGETGELEPLLAEEWTEESPTRWVFTLREGVTFHDGQPFDAEAAAWWLNRVLDPAADCYVLDSVLTSDISSVSAVDEKTLAIELGSPDPILPRRLAFTPIGAPTDDPLVEVTDPVGTGPYQFVSFTPDQSFSMERYADYWGEAPDVGEVEYIFRSESAVRAAMASTGEVDLATSITAQDADAPNAQTYTVSETLYARLDSEVPPFDDARVRKAVNLAIDRQTFVDNVFGGKGEPASEIFLPNVVGYDPDVTWEYDPEEAKRLIAEAQADGVDVSREIEVIGRTGLRNSNGSETMDTLAAMLGAVGLKARTVVMEFEQYRERFEAPQDPAALPTMIVNVHGNSLGDAHLSLDGKLGCNAPQSPACDETFQQMLDDAGAASGDEREGLLQDAARYAHDEMTFLVPVAYTTDTLITANECVQYTPNPATLQKLVVAEIKLQC</sequence>
<dbReference type="PIRSF" id="PIRSF002741">
    <property type="entry name" value="MppA"/>
    <property type="match status" value="1"/>
</dbReference>
<dbReference type="InterPro" id="IPR039424">
    <property type="entry name" value="SBP_5"/>
</dbReference>
<evidence type="ECO:0000313" key="3">
    <source>
        <dbReference type="EMBL" id="QDC23367.1"/>
    </source>
</evidence>
<name>A0A5B8BZX9_9MICO</name>
<reference evidence="3 4" key="1">
    <citation type="submission" date="2019-05" db="EMBL/GenBank/DDBJ databases">
        <title>Georgenia *** sp. nov., and Georgenia *** sp. nov., isolated from the intestinal contents of plateau pika (Ochotona curzoniae) in the Qinghai-Tibet plateau of China.</title>
        <authorList>
            <person name="Tian Z."/>
        </authorList>
    </citation>
    <scope>NUCLEOTIDE SEQUENCE [LARGE SCALE GENOMIC DNA]</scope>
    <source>
        <strain evidence="3 4">Z443</strain>
    </source>
</reference>
<dbReference type="GO" id="GO:0043190">
    <property type="term" value="C:ATP-binding cassette (ABC) transporter complex"/>
    <property type="evidence" value="ECO:0007669"/>
    <property type="project" value="InterPro"/>
</dbReference>
<dbReference type="EMBL" id="CP040915">
    <property type="protein sequence ID" value="QDC23367.1"/>
    <property type="molecule type" value="Genomic_DNA"/>
</dbReference>
<dbReference type="SUPFAM" id="SSF53850">
    <property type="entry name" value="Periplasmic binding protein-like II"/>
    <property type="match status" value="1"/>
</dbReference>
<gene>
    <name evidence="3" type="ORF">FE374_00845</name>
</gene>
<dbReference type="KEGG" id="gyu:FE374_00845"/>
<dbReference type="PANTHER" id="PTHR30290">
    <property type="entry name" value="PERIPLASMIC BINDING COMPONENT OF ABC TRANSPORTER"/>
    <property type="match status" value="1"/>
</dbReference>
<feature type="domain" description="Solute-binding protein family 5" evidence="2">
    <location>
        <begin position="98"/>
        <end position="413"/>
    </location>
</feature>
<organism evidence="3 4">
    <name type="scientific">Georgenia yuyongxinii</name>
    <dbReference type="NCBI Taxonomy" id="2589797"/>
    <lineage>
        <taxon>Bacteria</taxon>
        <taxon>Bacillati</taxon>
        <taxon>Actinomycetota</taxon>
        <taxon>Actinomycetes</taxon>
        <taxon>Micrococcales</taxon>
        <taxon>Bogoriellaceae</taxon>
        <taxon>Georgenia</taxon>
    </lineage>
</organism>
<dbReference type="OrthoDB" id="9764591at2"/>
<feature type="signal peptide" evidence="1">
    <location>
        <begin position="1"/>
        <end position="42"/>
    </location>
</feature>
<dbReference type="InterPro" id="IPR030678">
    <property type="entry name" value="Peptide/Ni-bd"/>
</dbReference>
<dbReference type="GO" id="GO:1904680">
    <property type="term" value="F:peptide transmembrane transporter activity"/>
    <property type="evidence" value="ECO:0007669"/>
    <property type="project" value="TreeGrafter"/>
</dbReference>
<keyword evidence="1" id="KW-0732">Signal</keyword>
<evidence type="ECO:0000313" key="4">
    <source>
        <dbReference type="Proteomes" id="UP000314616"/>
    </source>
</evidence>
<dbReference type="Gene3D" id="3.40.190.10">
    <property type="entry name" value="Periplasmic binding protein-like II"/>
    <property type="match status" value="1"/>
</dbReference>
<dbReference type="Gene3D" id="3.10.105.10">
    <property type="entry name" value="Dipeptide-binding Protein, Domain 3"/>
    <property type="match status" value="1"/>
</dbReference>
<protein>
    <recommendedName>
        <fullName evidence="2">Solute-binding protein family 5 domain-containing protein</fullName>
    </recommendedName>
</protein>
<dbReference type="AlphaFoldDB" id="A0A5B8BZX9"/>
<feature type="chain" id="PRO_5022816292" description="Solute-binding protein family 5 domain-containing protein" evidence="1">
    <location>
        <begin position="43"/>
        <end position="531"/>
    </location>
</feature>
<proteinExistence type="predicted"/>
<dbReference type="Pfam" id="PF00496">
    <property type="entry name" value="SBP_bac_5"/>
    <property type="match status" value="1"/>
</dbReference>
<evidence type="ECO:0000256" key="1">
    <source>
        <dbReference type="SAM" id="SignalP"/>
    </source>
</evidence>
<dbReference type="InterPro" id="IPR000914">
    <property type="entry name" value="SBP_5_dom"/>
</dbReference>
<accession>A0A5B8BZX9</accession>